<dbReference type="GO" id="GO:0005829">
    <property type="term" value="C:cytosol"/>
    <property type="evidence" value="ECO:0007669"/>
    <property type="project" value="TreeGrafter"/>
</dbReference>
<evidence type="ECO:0000256" key="7">
    <source>
        <dbReference type="PROSITE-ProRule" id="PRU00023"/>
    </source>
</evidence>
<accession>A0A3B3QM66</accession>
<evidence type="ECO:0000256" key="6">
    <source>
        <dbReference type="ARBA" id="ARBA00045368"/>
    </source>
</evidence>
<feature type="repeat" description="ANK" evidence="7">
    <location>
        <begin position="183"/>
        <end position="215"/>
    </location>
</feature>
<dbReference type="PROSITE" id="PS50297">
    <property type="entry name" value="ANK_REP_REGION"/>
    <property type="match status" value="3"/>
</dbReference>
<evidence type="ECO:0000256" key="2">
    <source>
        <dbReference type="ARBA" id="ARBA00023043"/>
    </source>
</evidence>
<dbReference type="SMART" id="SM00248">
    <property type="entry name" value="ANK"/>
    <property type="match status" value="5"/>
</dbReference>
<dbReference type="GeneID" id="111841750"/>
<dbReference type="AlphaFoldDB" id="A0A3B3QM66"/>
<dbReference type="Pfam" id="PF00023">
    <property type="entry name" value="Ank"/>
    <property type="match status" value="1"/>
</dbReference>
<dbReference type="GO" id="GO:0009615">
    <property type="term" value="P:response to virus"/>
    <property type="evidence" value="ECO:0007669"/>
    <property type="project" value="Ensembl"/>
</dbReference>
<keyword evidence="1" id="KW-0677">Repeat</keyword>
<dbReference type="InterPro" id="IPR036770">
    <property type="entry name" value="Ankyrin_rpt-contain_sf"/>
</dbReference>
<feature type="region of interest" description="Disordered" evidence="8">
    <location>
        <begin position="275"/>
        <end position="310"/>
    </location>
</feature>
<organism evidence="9 10">
    <name type="scientific">Paramormyrops kingsleyae</name>
    <dbReference type="NCBI Taxonomy" id="1676925"/>
    <lineage>
        <taxon>Eukaryota</taxon>
        <taxon>Metazoa</taxon>
        <taxon>Chordata</taxon>
        <taxon>Craniata</taxon>
        <taxon>Vertebrata</taxon>
        <taxon>Euteleostomi</taxon>
        <taxon>Actinopterygii</taxon>
        <taxon>Neopterygii</taxon>
        <taxon>Teleostei</taxon>
        <taxon>Osteoglossocephala</taxon>
        <taxon>Osteoglossomorpha</taxon>
        <taxon>Osteoglossiformes</taxon>
        <taxon>Mormyridae</taxon>
        <taxon>Paramormyrops</taxon>
    </lineage>
</organism>
<dbReference type="PRINTS" id="PR01415">
    <property type="entry name" value="ANKYRIN"/>
</dbReference>
<evidence type="ECO:0000313" key="10">
    <source>
        <dbReference type="Proteomes" id="UP000261540"/>
    </source>
</evidence>
<dbReference type="PANTHER" id="PTHR46680:SF1">
    <property type="entry name" value="NF-KAPPA-B INHIBITOR ALPHA"/>
    <property type="match status" value="1"/>
</dbReference>
<dbReference type="PROSITE" id="PS50088">
    <property type="entry name" value="ANK_REPEAT"/>
    <property type="match status" value="3"/>
</dbReference>
<evidence type="ECO:0000256" key="1">
    <source>
        <dbReference type="ARBA" id="ARBA00022737"/>
    </source>
</evidence>
<proteinExistence type="inferred from homology"/>
<dbReference type="SUPFAM" id="SSF48403">
    <property type="entry name" value="Ankyrin repeat"/>
    <property type="match status" value="1"/>
</dbReference>
<dbReference type="STRING" id="1676925.ENSPKIP00000006511"/>
<dbReference type="GO" id="GO:0071356">
    <property type="term" value="P:cellular response to tumor necrosis factor"/>
    <property type="evidence" value="ECO:0007669"/>
    <property type="project" value="TreeGrafter"/>
</dbReference>
<protein>
    <recommendedName>
        <fullName evidence="4">NF-kappa-B inhibitor alpha</fullName>
    </recommendedName>
    <alternativeName>
        <fullName evidence="5">I-kappa-B-alpha</fullName>
    </alternativeName>
</protein>
<name>A0A3B3QM66_9TELE</name>
<evidence type="ECO:0000256" key="4">
    <source>
        <dbReference type="ARBA" id="ARBA00041123"/>
    </source>
</evidence>
<evidence type="ECO:0000313" key="9">
    <source>
        <dbReference type="Ensembl" id="ENSPKIP00000006511.1"/>
    </source>
</evidence>
<evidence type="ECO:0000256" key="5">
    <source>
        <dbReference type="ARBA" id="ARBA00041987"/>
    </source>
</evidence>
<dbReference type="GO" id="GO:1901533">
    <property type="term" value="P:negative regulation of hematopoietic progenitor cell differentiation"/>
    <property type="evidence" value="ECO:0007669"/>
    <property type="project" value="Ensembl"/>
</dbReference>
<comment type="similarity">
    <text evidence="3">Belongs to the NF-kappa-B inhibitor family.</text>
</comment>
<keyword evidence="2 7" id="KW-0040">ANK repeat</keyword>
<feature type="repeat" description="ANK" evidence="7">
    <location>
        <begin position="217"/>
        <end position="249"/>
    </location>
</feature>
<evidence type="ECO:0000256" key="3">
    <source>
        <dbReference type="ARBA" id="ARBA00038439"/>
    </source>
</evidence>
<evidence type="ECO:0000256" key="8">
    <source>
        <dbReference type="SAM" id="MobiDB-lite"/>
    </source>
</evidence>
<dbReference type="InterPro" id="IPR002110">
    <property type="entry name" value="Ankyrin_rpt"/>
</dbReference>
<reference evidence="9" key="2">
    <citation type="submission" date="2025-09" db="UniProtKB">
        <authorList>
            <consortium name="Ensembl"/>
        </authorList>
    </citation>
    <scope>IDENTIFICATION</scope>
</reference>
<dbReference type="Gene3D" id="1.25.40.20">
    <property type="entry name" value="Ankyrin repeat-containing domain"/>
    <property type="match status" value="1"/>
</dbReference>
<keyword evidence="10" id="KW-1185">Reference proteome</keyword>
<dbReference type="GeneTree" id="ENSGT00940000163080"/>
<dbReference type="RefSeq" id="XP_023663490.1">
    <property type="nucleotide sequence ID" value="XM_023807722.2"/>
</dbReference>
<dbReference type="Pfam" id="PF12796">
    <property type="entry name" value="Ank_2"/>
    <property type="match status" value="1"/>
</dbReference>
<dbReference type="CTD" id="406463"/>
<reference evidence="9" key="1">
    <citation type="submission" date="2025-08" db="UniProtKB">
        <authorList>
            <consortium name="Ensembl"/>
        </authorList>
    </citation>
    <scope>IDENTIFICATION</scope>
</reference>
<dbReference type="InterPro" id="IPR051070">
    <property type="entry name" value="NF-kappa-B_inhibitor"/>
</dbReference>
<sequence>MALCRVYGTNNQMDYETGMDSKKVPCSEDRLDSGLDSLKEELDSIVDNMDTLRVDNHDYTQTDYINEPWKLQRTEDGDTILHLAVIHEAKDYVFQIINRSRNEPFLNVQNNQRQTALHLAVITEQADLVDTLLKAGCDPQLVDDCGNTALHIACKKGSLHCFSVLTQYRPQHLASILAAPNYSGHNCLHIASIFGFLSLVESLIQLGADVNAQEYCNGRTALHLAVDLQNLELVKLLVAKGANVNSVTYGGYTAYHLTYGRQSTEIQQQLHALTAQDLRELPESDEEDSDEEPSSEEEDIYDDIFVRGQK</sequence>
<feature type="repeat" description="ANK" evidence="7">
    <location>
        <begin position="112"/>
        <end position="144"/>
    </location>
</feature>
<dbReference type="Proteomes" id="UP000261540">
    <property type="component" value="Unplaced"/>
</dbReference>
<dbReference type="Ensembl" id="ENSPKIT00000030538.1">
    <property type="protein sequence ID" value="ENSPKIP00000006511.1"/>
    <property type="gene ID" value="ENSPKIG00000022769.1"/>
</dbReference>
<dbReference type="KEGG" id="pki:111841750"/>
<dbReference type="PANTHER" id="PTHR46680">
    <property type="entry name" value="NF-KAPPA-B INHIBITOR ALPHA"/>
    <property type="match status" value="1"/>
</dbReference>
<feature type="compositionally biased region" description="Acidic residues" evidence="8">
    <location>
        <begin position="283"/>
        <end position="302"/>
    </location>
</feature>
<dbReference type="GO" id="GO:0051059">
    <property type="term" value="F:NF-kappaB binding"/>
    <property type="evidence" value="ECO:0007669"/>
    <property type="project" value="TreeGrafter"/>
</dbReference>
<comment type="function">
    <text evidence="6">Inhibits the activity of dimeric NF-kappa-B/REL complexes by trapping REL (RELA/p65 and NFKB1/p50) dimers in the cytoplasm by masking their nuclear localization signals. On cellular stimulation by immune and pro-inflammatory responses, becomes phosphorylated promoting ubiquitination and degradation, enabling the dimeric RELA to translocate to the nucleus and activate transcription.</text>
</comment>
<dbReference type="GO" id="GO:0034142">
    <property type="term" value="P:toll-like receptor 4 signaling pathway"/>
    <property type="evidence" value="ECO:0007669"/>
    <property type="project" value="TreeGrafter"/>
</dbReference>
<dbReference type="OrthoDB" id="20727at2759"/>